<evidence type="ECO:0000313" key="4">
    <source>
        <dbReference type="Proteomes" id="UP001610432"/>
    </source>
</evidence>
<gene>
    <name evidence="3" type="ORF">BJX67DRAFT_385412</name>
</gene>
<reference evidence="3 4" key="1">
    <citation type="submission" date="2024-07" db="EMBL/GenBank/DDBJ databases">
        <title>Section-level genome sequencing and comparative genomics of Aspergillus sections Usti and Cavernicolus.</title>
        <authorList>
            <consortium name="Lawrence Berkeley National Laboratory"/>
            <person name="Nybo J.L."/>
            <person name="Vesth T.C."/>
            <person name="Theobald S."/>
            <person name="Frisvad J.C."/>
            <person name="Larsen T.O."/>
            <person name="Kjaerboelling I."/>
            <person name="Rothschild-Mancinelli K."/>
            <person name="Lyhne E.K."/>
            <person name="Kogle M.E."/>
            <person name="Barry K."/>
            <person name="Clum A."/>
            <person name="Na H."/>
            <person name="Ledsgaard L."/>
            <person name="Lin J."/>
            <person name="Lipzen A."/>
            <person name="Kuo A."/>
            <person name="Riley R."/>
            <person name="Mondo S."/>
            <person name="Labutti K."/>
            <person name="Haridas S."/>
            <person name="Pangalinan J."/>
            <person name="Salamov A.A."/>
            <person name="Simmons B.A."/>
            <person name="Magnuson J.K."/>
            <person name="Chen J."/>
            <person name="Drula E."/>
            <person name="Henrissat B."/>
            <person name="Wiebenga A."/>
            <person name="Lubbers R.J."/>
            <person name="Gomes A.C."/>
            <person name="Macurrencykelacurrency M.R."/>
            <person name="Stajich J."/>
            <person name="Grigoriev I.V."/>
            <person name="Mortensen U.H."/>
            <person name="De Vries R.P."/>
            <person name="Baker S.E."/>
            <person name="Andersen M.R."/>
        </authorList>
    </citation>
    <scope>NUCLEOTIDE SEQUENCE [LARGE SCALE GENOMIC DNA]</scope>
    <source>
        <strain evidence="3 4">CBS 449.75</strain>
    </source>
</reference>
<organism evidence="3 4">
    <name type="scientific">Aspergillus lucknowensis</name>
    <dbReference type="NCBI Taxonomy" id="176173"/>
    <lineage>
        <taxon>Eukaryota</taxon>
        <taxon>Fungi</taxon>
        <taxon>Dikarya</taxon>
        <taxon>Ascomycota</taxon>
        <taxon>Pezizomycotina</taxon>
        <taxon>Eurotiomycetes</taxon>
        <taxon>Eurotiomycetidae</taxon>
        <taxon>Eurotiales</taxon>
        <taxon>Aspergillaceae</taxon>
        <taxon>Aspergillus</taxon>
        <taxon>Aspergillus subgen. Nidulantes</taxon>
    </lineage>
</organism>
<protein>
    <recommendedName>
        <fullName evidence="2">DUF6891 domain-containing protein</fullName>
    </recommendedName>
</protein>
<dbReference type="EMBL" id="JBFXLQ010000063">
    <property type="protein sequence ID" value="KAL2862715.1"/>
    <property type="molecule type" value="Genomic_DNA"/>
</dbReference>
<feature type="domain" description="DUF6891" evidence="2">
    <location>
        <begin position="25"/>
        <end position="206"/>
    </location>
</feature>
<accession>A0ABR4LDW0</accession>
<sequence length="238" mass="27099">MLVHAESQREEDNTPQTITLDAGTKAEMEEEAHILLKAGLHLVEDVERQVAEIADFFDQPVPTIIKEIVATAREPVLQEREQWSEDTDTDIDKILEVFANLIENANIITKFNFSCCSRCAGTKIRSLATPGQVGYCFFHEQDTDQAVKGQGLYIRYSALCPDRRRPEEKDEVAVGKAVASRLRDKGLEVDWNEDPGQPIKLPYFNWVVLWDLEAPSSKEEKGKEEEDDDDNNKERSFK</sequence>
<keyword evidence="4" id="KW-1185">Reference proteome</keyword>
<feature type="region of interest" description="Disordered" evidence="1">
    <location>
        <begin position="216"/>
        <end position="238"/>
    </location>
</feature>
<dbReference type="Pfam" id="PF21831">
    <property type="entry name" value="DUF6891"/>
    <property type="match status" value="1"/>
</dbReference>
<dbReference type="GeneID" id="98148925"/>
<evidence type="ECO:0000259" key="2">
    <source>
        <dbReference type="Pfam" id="PF21831"/>
    </source>
</evidence>
<name>A0ABR4LDW0_9EURO</name>
<dbReference type="Proteomes" id="UP001610432">
    <property type="component" value="Unassembled WGS sequence"/>
</dbReference>
<evidence type="ECO:0000256" key="1">
    <source>
        <dbReference type="SAM" id="MobiDB-lite"/>
    </source>
</evidence>
<dbReference type="InterPro" id="IPR054186">
    <property type="entry name" value="DUF6891"/>
</dbReference>
<proteinExistence type="predicted"/>
<evidence type="ECO:0000313" key="3">
    <source>
        <dbReference type="EMBL" id="KAL2862715.1"/>
    </source>
</evidence>
<comment type="caution">
    <text evidence="3">The sequence shown here is derived from an EMBL/GenBank/DDBJ whole genome shotgun (WGS) entry which is preliminary data.</text>
</comment>
<dbReference type="RefSeq" id="XP_070881694.1">
    <property type="nucleotide sequence ID" value="XM_071033853.1"/>
</dbReference>